<protein>
    <submittedName>
        <fullName evidence="1">Uncharacterized protein</fullName>
    </submittedName>
</protein>
<dbReference type="EMBL" id="JBDJPC010000002">
    <property type="protein sequence ID" value="KAL1514375.1"/>
    <property type="molecule type" value="Genomic_DNA"/>
</dbReference>
<accession>A0ABD1F9U2</accession>
<dbReference type="InterPro" id="IPR007632">
    <property type="entry name" value="Anoctamin"/>
</dbReference>
<evidence type="ECO:0000313" key="2">
    <source>
        <dbReference type="Proteomes" id="UP001566132"/>
    </source>
</evidence>
<gene>
    <name evidence="1" type="ORF">ABEB36_003643</name>
</gene>
<keyword evidence="2" id="KW-1185">Reference proteome</keyword>
<evidence type="ECO:0000313" key="1">
    <source>
        <dbReference type="EMBL" id="KAL1514375.1"/>
    </source>
</evidence>
<proteinExistence type="predicted"/>
<organism evidence="1 2">
    <name type="scientific">Hypothenemus hampei</name>
    <name type="common">Coffee berry borer</name>
    <dbReference type="NCBI Taxonomy" id="57062"/>
    <lineage>
        <taxon>Eukaryota</taxon>
        <taxon>Metazoa</taxon>
        <taxon>Ecdysozoa</taxon>
        <taxon>Arthropoda</taxon>
        <taxon>Hexapoda</taxon>
        <taxon>Insecta</taxon>
        <taxon>Pterygota</taxon>
        <taxon>Neoptera</taxon>
        <taxon>Endopterygota</taxon>
        <taxon>Coleoptera</taxon>
        <taxon>Polyphaga</taxon>
        <taxon>Cucujiformia</taxon>
        <taxon>Curculionidae</taxon>
        <taxon>Scolytinae</taxon>
        <taxon>Hypothenemus</taxon>
    </lineage>
</organism>
<dbReference type="PANTHER" id="PTHR12308:SF51">
    <property type="entry name" value="ANOCTAMIN-8"/>
    <property type="match status" value="1"/>
</dbReference>
<dbReference type="PANTHER" id="PTHR12308">
    <property type="entry name" value="ANOCTAMIN"/>
    <property type="match status" value="1"/>
</dbReference>
<comment type="caution">
    <text evidence="1">The sequence shown here is derived from an EMBL/GenBank/DDBJ whole genome shotgun (WGS) entry which is preliminary data.</text>
</comment>
<sequence length="260" mass="29670">MADVSQENPELLPENAETIAAIRRRKLVKCAKQTFEQASELLKKRIPCAGHFFAPKRLWLKRVSTPNCDVVICFPPNTEDQFLLWLLAKLKQWSGLSIQVRHHASTQTSAFYVTAAPQILLKAAEQYHLSKALKQSKGGGLKEFFVQDYESYEGSEDADHFFTTEERQWLVLRLIEGVRSGKEDTTLIPNVTLLEGQPIVPKCLSSGIISQVFPIHESAVLERLQQIWVQDIFSKQPLGNYPILIYSKLELIEVYQTMRI</sequence>
<dbReference type="Proteomes" id="UP001566132">
    <property type="component" value="Unassembled WGS sequence"/>
</dbReference>
<name>A0ABD1F9U2_HYPHA</name>
<reference evidence="1 2" key="1">
    <citation type="submission" date="2024-05" db="EMBL/GenBank/DDBJ databases">
        <title>Genetic variation in Jamaican populations of the coffee berry borer (Hypothenemus hampei).</title>
        <authorList>
            <person name="Errbii M."/>
            <person name="Myrie A."/>
        </authorList>
    </citation>
    <scope>NUCLEOTIDE SEQUENCE [LARGE SCALE GENOMIC DNA]</scope>
    <source>
        <strain evidence="1">JA-Hopewell-2020-01-JO</strain>
        <tissue evidence="1">Whole body</tissue>
    </source>
</reference>
<dbReference type="AlphaFoldDB" id="A0ABD1F9U2"/>